<evidence type="ECO:0008006" key="3">
    <source>
        <dbReference type="Google" id="ProtNLM"/>
    </source>
</evidence>
<protein>
    <recommendedName>
        <fullName evidence="3">Peptidase M20</fullName>
    </recommendedName>
</protein>
<dbReference type="SUPFAM" id="SSF53187">
    <property type="entry name" value="Zn-dependent exopeptidases"/>
    <property type="match status" value="1"/>
</dbReference>
<sequence>MKDIVEDFLELVQIDAASGNERGVADAVKGKLGALGLAVEEDDAGAGFGGNAGNVLAVLDSGLPGSILLNAHMDRVANG</sequence>
<reference evidence="1 2" key="1">
    <citation type="submission" date="2009-12" db="EMBL/GenBank/DDBJ databases">
        <authorList>
            <person name="Shrivastava S."/>
            <person name="Madupu R."/>
            <person name="Durkin A.S."/>
            <person name="Torralba M."/>
            <person name="Methe B."/>
            <person name="Sutton G.G."/>
            <person name="Strausberg R.L."/>
            <person name="Nelson K.E."/>
        </authorList>
    </citation>
    <scope>NUCLEOTIDE SEQUENCE [LARGE SCALE GENOMIC DNA]</scope>
    <source>
        <strain evidence="1 2">W5455</strain>
    </source>
</reference>
<evidence type="ECO:0000313" key="1">
    <source>
        <dbReference type="EMBL" id="EFB90013.1"/>
    </source>
</evidence>
<dbReference type="Gene3D" id="3.40.630.10">
    <property type="entry name" value="Zn peptidases"/>
    <property type="match status" value="1"/>
</dbReference>
<keyword evidence="2" id="KW-1185">Reference proteome</keyword>
<proteinExistence type="predicted"/>
<name>A0ABM9ZT24_9BACT</name>
<organism evidence="1 2">
    <name type="scientific">Pyramidobacter piscolens W5455</name>
    <dbReference type="NCBI Taxonomy" id="352165"/>
    <lineage>
        <taxon>Bacteria</taxon>
        <taxon>Thermotogati</taxon>
        <taxon>Synergistota</taxon>
        <taxon>Synergistia</taxon>
        <taxon>Synergistales</taxon>
        <taxon>Dethiosulfovibrionaceae</taxon>
        <taxon>Pyramidobacter</taxon>
    </lineage>
</organism>
<evidence type="ECO:0000313" key="2">
    <source>
        <dbReference type="Proteomes" id="UP000006462"/>
    </source>
</evidence>
<dbReference type="RefSeq" id="WP_009165569.1">
    <property type="nucleotide sequence ID" value="NZ_ADFP01000100.1"/>
</dbReference>
<dbReference type="EMBL" id="ADFP01000100">
    <property type="protein sequence ID" value="EFB90013.1"/>
    <property type="molecule type" value="Genomic_DNA"/>
</dbReference>
<accession>A0ABM9ZT24</accession>
<comment type="caution">
    <text evidence="1">The sequence shown here is derived from an EMBL/GenBank/DDBJ whole genome shotgun (WGS) entry which is preliminary data.</text>
</comment>
<gene>
    <name evidence="1" type="ORF">HMPREF7215_1116</name>
</gene>
<dbReference type="Proteomes" id="UP000006462">
    <property type="component" value="Unassembled WGS sequence"/>
</dbReference>